<dbReference type="OrthoDB" id="10550942at2759"/>
<keyword evidence="3" id="KW-1185">Reference proteome</keyword>
<dbReference type="Proteomes" id="UP000821853">
    <property type="component" value="Unassembled WGS sequence"/>
</dbReference>
<evidence type="ECO:0000313" key="3">
    <source>
        <dbReference type="Proteomes" id="UP000821853"/>
    </source>
</evidence>
<dbReference type="EMBL" id="JABSTR010000008">
    <property type="protein sequence ID" value="KAH9376454.1"/>
    <property type="molecule type" value="Genomic_DNA"/>
</dbReference>
<sequence length="92" mass="10135">MLVAARIQWRMRCMDEVTEKLAVDAAVTFEDYEECDDEACTSAELTTEDIVHTVRRDDGTSDEDAESDDGDAKTGRASQAKKPCLKPICCSA</sequence>
<reference evidence="2 3" key="1">
    <citation type="journal article" date="2020" name="Cell">
        <title>Large-Scale Comparative Analyses of Tick Genomes Elucidate Their Genetic Diversity and Vector Capacities.</title>
        <authorList>
            <consortium name="Tick Genome and Microbiome Consortium (TIGMIC)"/>
            <person name="Jia N."/>
            <person name="Wang J."/>
            <person name="Shi W."/>
            <person name="Du L."/>
            <person name="Sun Y."/>
            <person name="Zhan W."/>
            <person name="Jiang J.F."/>
            <person name="Wang Q."/>
            <person name="Zhang B."/>
            <person name="Ji P."/>
            <person name="Bell-Sakyi L."/>
            <person name="Cui X.M."/>
            <person name="Yuan T.T."/>
            <person name="Jiang B.G."/>
            <person name="Yang W.F."/>
            <person name="Lam T.T."/>
            <person name="Chang Q.C."/>
            <person name="Ding S.J."/>
            <person name="Wang X.J."/>
            <person name="Zhu J.G."/>
            <person name="Ruan X.D."/>
            <person name="Zhao L."/>
            <person name="Wei J.T."/>
            <person name="Ye R.Z."/>
            <person name="Que T.C."/>
            <person name="Du C.H."/>
            <person name="Zhou Y.H."/>
            <person name="Cheng J.X."/>
            <person name="Dai P.F."/>
            <person name="Guo W.B."/>
            <person name="Han X.H."/>
            <person name="Huang E.J."/>
            <person name="Li L.F."/>
            <person name="Wei W."/>
            <person name="Gao Y.C."/>
            <person name="Liu J.Z."/>
            <person name="Shao H.Z."/>
            <person name="Wang X."/>
            <person name="Wang C.C."/>
            <person name="Yang T.C."/>
            <person name="Huo Q.B."/>
            <person name="Li W."/>
            <person name="Chen H.Y."/>
            <person name="Chen S.E."/>
            <person name="Zhou L.G."/>
            <person name="Ni X.B."/>
            <person name="Tian J.H."/>
            <person name="Sheng Y."/>
            <person name="Liu T."/>
            <person name="Pan Y.S."/>
            <person name="Xia L.Y."/>
            <person name="Li J."/>
            <person name="Zhao F."/>
            <person name="Cao W.C."/>
        </authorList>
    </citation>
    <scope>NUCLEOTIDE SEQUENCE [LARGE SCALE GENOMIC DNA]</scope>
    <source>
        <strain evidence="2">HaeL-2018</strain>
    </source>
</reference>
<gene>
    <name evidence="2" type="ORF">HPB48_019293</name>
</gene>
<proteinExistence type="predicted"/>
<accession>A0A9J6GDC2</accession>
<protein>
    <submittedName>
        <fullName evidence="2">Uncharacterized protein</fullName>
    </submittedName>
</protein>
<evidence type="ECO:0000313" key="2">
    <source>
        <dbReference type="EMBL" id="KAH9376454.1"/>
    </source>
</evidence>
<organism evidence="2 3">
    <name type="scientific">Haemaphysalis longicornis</name>
    <name type="common">Bush tick</name>
    <dbReference type="NCBI Taxonomy" id="44386"/>
    <lineage>
        <taxon>Eukaryota</taxon>
        <taxon>Metazoa</taxon>
        <taxon>Ecdysozoa</taxon>
        <taxon>Arthropoda</taxon>
        <taxon>Chelicerata</taxon>
        <taxon>Arachnida</taxon>
        <taxon>Acari</taxon>
        <taxon>Parasitiformes</taxon>
        <taxon>Ixodida</taxon>
        <taxon>Ixodoidea</taxon>
        <taxon>Ixodidae</taxon>
        <taxon>Haemaphysalinae</taxon>
        <taxon>Haemaphysalis</taxon>
    </lineage>
</organism>
<dbReference type="AlphaFoldDB" id="A0A9J6GDC2"/>
<feature type="compositionally biased region" description="Acidic residues" evidence="1">
    <location>
        <begin position="60"/>
        <end position="69"/>
    </location>
</feature>
<feature type="region of interest" description="Disordered" evidence="1">
    <location>
        <begin position="51"/>
        <end position="82"/>
    </location>
</feature>
<name>A0A9J6GDC2_HAELO</name>
<comment type="caution">
    <text evidence="2">The sequence shown here is derived from an EMBL/GenBank/DDBJ whole genome shotgun (WGS) entry which is preliminary data.</text>
</comment>
<evidence type="ECO:0000256" key="1">
    <source>
        <dbReference type="SAM" id="MobiDB-lite"/>
    </source>
</evidence>
<dbReference type="VEuPathDB" id="VectorBase:HLOH_060958"/>